<keyword evidence="16" id="KW-1185">Reference proteome</keyword>
<keyword evidence="6 13" id="KW-0255">Endonuclease</keyword>
<feature type="domain" description="ERCC4" evidence="14">
    <location>
        <begin position="3"/>
        <end position="90"/>
    </location>
</feature>
<dbReference type="GO" id="GO:0003677">
    <property type="term" value="F:DNA binding"/>
    <property type="evidence" value="ECO:0007669"/>
    <property type="project" value="UniProtKB-UniRule"/>
</dbReference>
<dbReference type="Proteomes" id="UP001190700">
    <property type="component" value="Unassembled WGS sequence"/>
</dbReference>
<dbReference type="PANTHER" id="PTHR13451:SF10">
    <property type="entry name" value="ERCC4 DOMAIN-CONTAINING PROTEIN"/>
    <property type="match status" value="1"/>
</dbReference>
<dbReference type="Pfam" id="PF02732">
    <property type="entry name" value="ERCC4"/>
    <property type="match status" value="1"/>
</dbReference>
<keyword evidence="5 13" id="KW-0479">Metal-binding</keyword>
<dbReference type="InterPro" id="IPR011335">
    <property type="entry name" value="Restrct_endonuc-II-like"/>
</dbReference>
<keyword evidence="10 13" id="KW-0233">DNA recombination</keyword>
<dbReference type="GO" id="GO:0048257">
    <property type="term" value="F:3'-flap endonuclease activity"/>
    <property type="evidence" value="ECO:0007669"/>
    <property type="project" value="TreeGrafter"/>
</dbReference>
<dbReference type="AlphaFoldDB" id="A0AAE0GRG3"/>
<organism evidence="15 16">
    <name type="scientific">Cymbomonas tetramitiformis</name>
    <dbReference type="NCBI Taxonomy" id="36881"/>
    <lineage>
        <taxon>Eukaryota</taxon>
        <taxon>Viridiplantae</taxon>
        <taxon>Chlorophyta</taxon>
        <taxon>Pyramimonadophyceae</taxon>
        <taxon>Pyramimonadales</taxon>
        <taxon>Pyramimonadaceae</taxon>
        <taxon>Cymbomonas</taxon>
    </lineage>
</organism>
<keyword evidence="12 13" id="KW-0539">Nucleus</keyword>
<gene>
    <name evidence="15" type="ORF">CYMTET_9320</name>
</gene>
<comment type="subcellular location">
    <subcellularLocation>
        <location evidence="2 13">Nucleus</location>
    </subcellularLocation>
</comment>
<keyword evidence="11 13" id="KW-0234">DNA repair</keyword>
<dbReference type="InterPro" id="IPR006166">
    <property type="entry name" value="ERCC4_domain"/>
</dbReference>
<evidence type="ECO:0000256" key="9">
    <source>
        <dbReference type="ARBA" id="ARBA00022842"/>
    </source>
</evidence>
<evidence type="ECO:0000256" key="5">
    <source>
        <dbReference type="ARBA" id="ARBA00022723"/>
    </source>
</evidence>
<evidence type="ECO:0000256" key="7">
    <source>
        <dbReference type="ARBA" id="ARBA00022763"/>
    </source>
</evidence>
<accession>A0AAE0GRG3</accession>
<dbReference type="GO" id="GO:0048476">
    <property type="term" value="C:Holliday junction resolvase complex"/>
    <property type="evidence" value="ECO:0007669"/>
    <property type="project" value="UniProtKB-UniRule"/>
</dbReference>
<dbReference type="GO" id="GO:0000727">
    <property type="term" value="P:double-strand break repair via break-induced replication"/>
    <property type="evidence" value="ECO:0007669"/>
    <property type="project" value="UniProtKB-UniRule"/>
</dbReference>
<evidence type="ECO:0000256" key="6">
    <source>
        <dbReference type="ARBA" id="ARBA00022759"/>
    </source>
</evidence>
<dbReference type="GO" id="GO:0046872">
    <property type="term" value="F:metal ion binding"/>
    <property type="evidence" value="ECO:0007669"/>
    <property type="project" value="UniProtKB-UniRule"/>
</dbReference>
<dbReference type="GO" id="GO:0006308">
    <property type="term" value="P:DNA catabolic process"/>
    <property type="evidence" value="ECO:0007669"/>
    <property type="project" value="UniProtKB-UniRule"/>
</dbReference>
<evidence type="ECO:0000259" key="14">
    <source>
        <dbReference type="SMART" id="SM00891"/>
    </source>
</evidence>
<keyword evidence="8 13" id="KW-0378">Hydrolase</keyword>
<keyword evidence="7 13" id="KW-0227">DNA damage</keyword>
<dbReference type="Gene3D" id="1.10.150.670">
    <property type="entry name" value="Crossover junction endonuclease EME1, DNA-binding domain"/>
    <property type="match status" value="1"/>
</dbReference>
<comment type="cofactor">
    <cofactor evidence="1 13">
        <name>Mg(2+)</name>
        <dbReference type="ChEBI" id="CHEBI:18420"/>
    </cofactor>
</comment>
<evidence type="ECO:0000256" key="10">
    <source>
        <dbReference type="ARBA" id="ARBA00023172"/>
    </source>
</evidence>
<evidence type="ECO:0000256" key="2">
    <source>
        <dbReference type="ARBA" id="ARBA00004123"/>
    </source>
</evidence>
<dbReference type="SUPFAM" id="SSF52980">
    <property type="entry name" value="Restriction endonuclease-like"/>
    <property type="match status" value="1"/>
</dbReference>
<evidence type="ECO:0000256" key="4">
    <source>
        <dbReference type="ARBA" id="ARBA00022722"/>
    </source>
</evidence>
<dbReference type="GO" id="GO:0000712">
    <property type="term" value="P:resolution of meiotic recombination intermediates"/>
    <property type="evidence" value="ECO:0007669"/>
    <property type="project" value="TreeGrafter"/>
</dbReference>
<keyword evidence="9 13" id="KW-0460">Magnesium</keyword>
<comment type="caution">
    <text evidence="15">The sequence shown here is derived from an EMBL/GenBank/DDBJ whole genome shotgun (WGS) entry which is preliminary data.</text>
</comment>
<dbReference type="PANTHER" id="PTHR13451">
    <property type="entry name" value="CLASS II CROSSOVER JUNCTION ENDONUCLEASE MUS81"/>
    <property type="match status" value="1"/>
</dbReference>
<dbReference type="Gene3D" id="3.40.50.10130">
    <property type="match status" value="1"/>
</dbReference>
<protein>
    <recommendedName>
        <fullName evidence="13">Crossover junction endonuclease MUS81</fullName>
        <ecNumber evidence="13">3.1.22.-</ecNumber>
    </recommendedName>
</protein>
<evidence type="ECO:0000256" key="1">
    <source>
        <dbReference type="ARBA" id="ARBA00001946"/>
    </source>
</evidence>
<dbReference type="SMART" id="SM00891">
    <property type="entry name" value="ERCC4"/>
    <property type="match status" value="1"/>
</dbReference>
<comment type="similarity">
    <text evidence="3 13">Belongs to the XPF family.</text>
</comment>
<evidence type="ECO:0000256" key="13">
    <source>
        <dbReference type="RuleBase" id="RU369042"/>
    </source>
</evidence>
<name>A0AAE0GRG3_9CHLO</name>
<dbReference type="GO" id="GO:0031573">
    <property type="term" value="P:mitotic intra-S DNA damage checkpoint signaling"/>
    <property type="evidence" value="ECO:0007669"/>
    <property type="project" value="TreeGrafter"/>
</dbReference>
<dbReference type="GO" id="GO:0008821">
    <property type="term" value="F:crossover junction DNA endonuclease activity"/>
    <property type="evidence" value="ECO:0007669"/>
    <property type="project" value="UniProtKB-UniRule"/>
</dbReference>
<proteinExistence type="inferred from homology"/>
<evidence type="ECO:0000256" key="8">
    <source>
        <dbReference type="ARBA" id="ARBA00022801"/>
    </source>
</evidence>
<dbReference type="GO" id="GO:0005634">
    <property type="term" value="C:nucleus"/>
    <property type="evidence" value="ECO:0007669"/>
    <property type="project" value="UniProtKB-SubCell"/>
</dbReference>
<sequence>MARIIVDTREPDAVFKALDSADVTFERATLDVADFHIFRDDRLLFTVERKTWSDLEASCVDGRMLDQLVRAAANAKSQNAQHVVLLEHPTVPRDAQLRCSAVCKDNRGLRARSAIGRLVLQHGVGVVRTADVTETARLLKWIATKSVRELWAPEGGQVCGTYYGGSVRAKKSANQDDARGAWLRMLQVVRGVSDAAARAIADAYPNAAAIVDAKDDAAGGVNACVERLACVRVNNKRKLGPQVARRVVQCLCGE</sequence>
<comment type="subunit">
    <text evidence="13">Interacts with EME1.</text>
</comment>
<dbReference type="InterPro" id="IPR042530">
    <property type="entry name" value="EME1/EME2_C"/>
</dbReference>
<reference evidence="15 16" key="1">
    <citation type="journal article" date="2015" name="Genome Biol. Evol.">
        <title>Comparative Genomics of a Bacterivorous Green Alga Reveals Evolutionary Causalities and Consequences of Phago-Mixotrophic Mode of Nutrition.</title>
        <authorList>
            <person name="Burns J.A."/>
            <person name="Paasch A."/>
            <person name="Narechania A."/>
            <person name="Kim E."/>
        </authorList>
    </citation>
    <scope>NUCLEOTIDE SEQUENCE [LARGE SCALE GENOMIC DNA]</scope>
    <source>
        <strain evidence="15 16">PLY_AMNH</strain>
    </source>
</reference>
<evidence type="ECO:0000256" key="3">
    <source>
        <dbReference type="ARBA" id="ARBA00010015"/>
    </source>
</evidence>
<dbReference type="InterPro" id="IPR033309">
    <property type="entry name" value="Mus81"/>
</dbReference>
<evidence type="ECO:0000313" key="15">
    <source>
        <dbReference type="EMBL" id="KAK3282974.1"/>
    </source>
</evidence>
<evidence type="ECO:0000313" key="16">
    <source>
        <dbReference type="Proteomes" id="UP001190700"/>
    </source>
</evidence>
<evidence type="ECO:0000256" key="11">
    <source>
        <dbReference type="ARBA" id="ARBA00023204"/>
    </source>
</evidence>
<comment type="function">
    <text evidence="13">Interacts with EME1 to form a DNA structure-specific endonuclease with substrate preference for branched DNA structures with a 5'-end at the branch nick. Typical substrates include 3'-flap structures, D-loops, replication forks and nicked Holliday junctions. May be required in mitosis for the processing of stalled or collapsed replication fork intermediates. May be required in meiosis for the repair of meiosis-specific double strand breaks subsequent to single-end invasion (SEI).</text>
</comment>
<evidence type="ECO:0000256" key="12">
    <source>
        <dbReference type="ARBA" id="ARBA00023242"/>
    </source>
</evidence>
<dbReference type="EC" id="3.1.22.-" evidence="13"/>
<keyword evidence="4 13" id="KW-0540">Nuclease</keyword>
<dbReference type="EMBL" id="LGRX02003085">
    <property type="protein sequence ID" value="KAK3282974.1"/>
    <property type="molecule type" value="Genomic_DNA"/>
</dbReference>